<dbReference type="Gene3D" id="3.50.50.60">
    <property type="entry name" value="FAD/NAD(P)-binding domain"/>
    <property type="match status" value="1"/>
</dbReference>
<dbReference type="PRINTS" id="PR00420">
    <property type="entry name" value="RNGMNOXGNASE"/>
</dbReference>
<dbReference type="GO" id="GO:0016709">
    <property type="term" value="F:oxidoreductase activity, acting on paired donors, with incorporation or reduction of molecular oxygen, NAD(P)H as one donor, and incorporation of one atom of oxygen"/>
    <property type="evidence" value="ECO:0007669"/>
    <property type="project" value="UniProtKB-ARBA"/>
</dbReference>
<gene>
    <name evidence="6" type="ORF">KDAU_73990</name>
</gene>
<dbReference type="GO" id="GO:0071949">
    <property type="term" value="F:FAD binding"/>
    <property type="evidence" value="ECO:0007669"/>
    <property type="project" value="InterPro"/>
</dbReference>
<evidence type="ECO:0000313" key="7">
    <source>
        <dbReference type="Proteomes" id="UP000287224"/>
    </source>
</evidence>
<dbReference type="Pfam" id="PF01494">
    <property type="entry name" value="FAD_binding_3"/>
    <property type="match status" value="1"/>
</dbReference>
<comment type="cofactor">
    <cofactor evidence="1">
        <name>FAD</name>
        <dbReference type="ChEBI" id="CHEBI:57692"/>
    </cofactor>
</comment>
<keyword evidence="6" id="KW-0503">Monooxygenase</keyword>
<dbReference type="Proteomes" id="UP000287224">
    <property type="component" value="Unassembled WGS sequence"/>
</dbReference>
<evidence type="ECO:0000256" key="4">
    <source>
        <dbReference type="SAM" id="Phobius"/>
    </source>
</evidence>
<dbReference type="RefSeq" id="WP_126603056.1">
    <property type="nucleotide sequence ID" value="NZ_BIFQ01000002.1"/>
</dbReference>
<reference evidence="7" key="1">
    <citation type="submission" date="2018-12" db="EMBL/GenBank/DDBJ databases">
        <title>Tengunoibacter tsumagoiensis gen. nov., sp. nov., Dictyobacter kobayashii sp. nov., D. alpinus sp. nov., and D. joshuensis sp. nov. and description of Dictyobacteraceae fam. nov. within the order Ktedonobacterales isolated from Tengu-no-mugimeshi.</title>
        <authorList>
            <person name="Wang C.M."/>
            <person name="Zheng Y."/>
            <person name="Sakai Y."/>
            <person name="Toyoda A."/>
            <person name="Minakuchi Y."/>
            <person name="Abe K."/>
            <person name="Yokota A."/>
            <person name="Yabe S."/>
        </authorList>
    </citation>
    <scope>NUCLEOTIDE SEQUENCE [LARGE SCALE GENOMIC DNA]</scope>
    <source>
        <strain evidence="7">S-27</strain>
    </source>
</reference>
<dbReference type="PANTHER" id="PTHR43004">
    <property type="entry name" value="TRK SYSTEM POTASSIUM UPTAKE PROTEIN"/>
    <property type="match status" value="1"/>
</dbReference>
<dbReference type="InterPro" id="IPR036188">
    <property type="entry name" value="FAD/NAD-bd_sf"/>
</dbReference>
<name>A0A401ZTG0_9CHLR</name>
<dbReference type="SUPFAM" id="SSF51905">
    <property type="entry name" value="FAD/NAD(P)-binding domain"/>
    <property type="match status" value="1"/>
</dbReference>
<dbReference type="Gene3D" id="3.30.9.10">
    <property type="entry name" value="D-Amino Acid Oxidase, subunit A, domain 2"/>
    <property type="match status" value="1"/>
</dbReference>
<proteinExistence type="predicted"/>
<keyword evidence="4" id="KW-0472">Membrane</keyword>
<dbReference type="OrthoDB" id="8670884at2"/>
<evidence type="ECO:0000256" key="2">
    <source>
        <dbReference type="ARBA" id="ARBA00022630"/>
    </source>
</evidence>
<dbReference type="PANTHER" id="PTHR43004:SF19">
    <property type="entry name" value="BINDING MONOOXYGENASE, PUTATIVE (JCVI)-RELATED"/>
    <property type="match status" value="1"/>
</dbReference>
<dbReference type="InterPro" id="IPR050641">
    <property type="entry name" value="RIFMO-like"/>
</dbReference>
<evidence type="ECO:0000256" key="1">
    <source>
        <dbReference type="ARBA" id="ARBA00001974"/>
    </source>
</evidence>
<dbReference type="InterPro" id="IPR002938">
    <property type="entry name" value="FAD-bd"/>
</dbReference>
<dbReference type="Pfam" id="PF21274">
    <property type="entry name" value="Rng_hyd_C"/>
    <property type="match status" value="1"/>
</dbReference>
<evidence type="ECO:0000313" key="6">
    <source>
        <dbReference type="EMBL" id="GCE10070.1"/>
    </source>
</evidence>
<keyword evidence="7" id="KW-1185">Reference proteome</keyword>
<keyword evidence="4" id="KW-0812">Transmembrane</keyword>
<keyword evidence="6" id="KW-0560">Oxidoreductase</keyword>
<accession>A0A401ZTG0</accession>
<evidence type="ECO:0000259" key="5">
    <source>
        <dbReference type="Pfam" id="PF01494"/>
    </source>
</evidence>
<keyword evidence="4" id="KW-1133">Transmembrane helix</keyword>
<keyword evidence="3" id="KW-0274">FAD</keyword>
<organism evidence="6 7">
    <name type="scientific">Dictyobacter aurantiacus</name>
    <dbReference type="NCBI Taxonomy" id="1936993"/>
    <lineage>
        <taxon>Bacteria</taxon>
        <taxon>Bacillati</taxon>
        <taxon>Chloroflexota</taxon>
        <taxon>Ktedonobacteria</taxon>
        <taxon>Ktedonobacterales</taxon>
        <taxon>Dictyobacteraceae</taxon>
        <taxon>Dictyobacter</taxon>
    </lineage>
</organism>
<comment type="caution">
    <text evidence="6">The sequence shown here is derived from an EMBL/GenBank/DDBJ whole genome shotgun (WGS) entry which is preliminary data.</text>
</comment>
<keyword evidence="2" id="KW-0285">Flavoprotein</keyword>
<feature type="domain" description="FAD-binding" evidence="5">
    <location>
        <begin position="12"/>
        <end position="361"/>
    </location>
</feature>
<dbReference type="AlphaFoldDB" id="A0A401ZTG0"/>
<protein>
    <submittedName>
        <fullName evidence="6">FAD-binding monooxygenase</fullName>
    </submittedName>
</protein>
<feature type="transmembrane region" description="Helical" evidence="4">
    <location>
        <begin position="12"/>
        <end position="31"/>
    </location>
</feature>
<dbReference type="Gene3D" id="3.40.30.120">
    <property type="match status" value="1"/>
</dbReference>
<dbReference type="EMBL" id="BIFQ01000002">
    <property type="protein sequence ID" value="GCE10070.1"/>
    <property type="molecule type" value="Genomic_DNA"/>
</dbReference>
<evidence type="ECO:0000256" key="3">
    <source>
        <dbReference type="ARBA" id="ARBA00022827"/>
    </source>
</evidence>
<sequence>MTQNDSRAQEQVPVLIVGAGGAGLSLSLLLLQQGIRPLLIERRDAISVYPRARNLNFRTLEVLRGLGLETEVREAGARISQVITKETLASEQEQIFDPTSLMERVDTLSPDPFGWHCPQSRLEPVLLEASRKRGGDVRYHTELVSFAQDDSGVTATLQNRATGRFSVVRSDYLIAADGAHSRIRETLGIASQGMGVLPEHFIFVYFRAPWQELIAGREADGFVIKNADVQGIFLLAKDDLGMFMITYRPALGEAMQDFTAEHCKDLVQKALGTPEMPVEIVDIAPWQPAESVATHFQQGRVFLVGDAAHTMPAYKGLGVNTAIQSAQNLGWKLAAVLRREAPPALLETYQQERHPVGCLAARQSLTGPGAAWLAEGIKSELLPVEKELPLFYPIVGYRYRSQAILAEDAVPPVPEEIMLLEREELTGLPGTRVPHLWLERQGQRISTLDLLDGHFIFLTGAGGAAWCEAAKTVAQAQGIALSAYRLGPDADLLDEENAGPTKLGISSTGAMLVRPDGFVAWRSSTMSMNPVHQLEQVLSHILCRPPALRESNMRQI</sequence>